<keyword evidence="7 8" id="KW-0472">Membrane</keyword>
<dbReference type="Pfam" id="PF00528">
    <property type="entry name" value="BPD_transp_1"/>
    <property type="match status" value="1"/>
</dbReference>
<keyword evidence="5 8" id="KW-0812">Transmembrane</keyword>
<gene>
    <name evidence="10" type="ORF">HF295_08040</name>
</gene>
<evidence type="ECO:0000256" key="1">
    <source>
        <dbReference type="ARBA" id="ARBA00004651"/>
    </source>
</evidence>
<dbReference type="EMBL" id="CP051151">
    <property type="protein sequence ID" value="QLY40806.1"/>
    <property type="molecule type" value="Genomic_DNA"/>
</dbReference>
<organism evidence="10 11">
    <name type="scientific">Hujiaoplasma nucleasis</name>
    <dbReference type="NCBI Taxonomy" id="2725268"/>
    <lineage>
        <taxon>Bacteria</taxon>
        <taxon>Bacillati</taxon>
        <taxon>Mycoplasmatota</taxon>
        <taxon>Mollicutes</taxon>
        <taxon>Candidatus Izemoplasmatales</taxon>
        <taxon>Hujiaoplasmataceae</taxon>
        <taxon>Hujiaoplasma</taxon>
    </lineage>
</organism>
<dbReference type="GO" id="GO:0055085">
    <property type="term" value="P:transmembrane transport"/>
    <property type="evidence" value="ECO:0007669"/>
    <property type="project" value="InterPro"/>
</dbReference>
<feature type="transmembrane region" description="Helical" evidence="8">
    <location>
        <begin position="136"/>
        <end position="155"/>
    </location>
</feature>
<keyword evidence="3 8" id="KW-0813">Transport</keyword>
<dbReference type="SUPFAM" id="SSF161098">
    <property type="entry name" value="MetI-like"/>
    <property type="match status" value="1"/>
</dbReference>
<keyword evidence="11" id="KW-1185">Reference proteome</keyword>
<dbReference type="InterPro" id="IPR035906">
    <property type="entry name" value="MetI-like_sf"/>
</dbReference>
<dbReference type="GO" id="GO:0005886">
    <property type="term" value="C:plasma membrane"/>
    <property type="evidence" value="ECO:0007669"/>
    <property type="project" value="UniProtKB-SubCell"/>
</dbReference>
<dbReference type="PROSITE" id="PS50928">
    <property type="entry name" value="ABC_TM1"/>
    <property type="match status" value="1"/>
</dbReference>
<accession>A0A7L6N3F9</accession>
<sequence length="267" mass="30462">MKKNKYGSLLQILLTVFTFSIIYLPIVIIFLISIHHSQYNYDEFGITFKWYKDILGDSQLVDAIFVTLQIAVLSTIISTTLGTFFAIGIHNLKKKSRLRMMVLNNVPVVNPDIVTGIMLFIIFRFVRISFGFPTMLLAHIFYSIPFVVLSVLPKLKQLDPDLFDAALDLGASKFKAIIHVIIPSIKVGIIAGALIAFTMSIDDFIISYFMKQGEFHNVSTLIYSRLGKRQISPNVFAYNTLVVFLTIGIMVLFNRLNRNQKNQRRIR</sequence>
<keyword evidence="4" id="KW-1003">Cell membrane</keyword>
<evidence type="ECO:0000313" key="11">
    <source>
        <dbReference type="Proteomes" id="UP000512167"/>
    </source>
</evidence>
<comment type="similarity">
    <text evidence="2">Belongs to the binding-protein-dependent transport system permease family. CysTW subfamily.</text>
</comment>
<dbReference type="PANTHER" id="PTHR43848:SF2">
    <property type="entry name" value="PUTRESCINE TRANSPORT SYSTEM PERMEASE PROTEIN POTI"/>
    <property type="match status" value="1"/>
</dbReference>
<dbReference type="InterPro" id="IPR051789">
    <property type="entry name" value="Bact_Polyamine_Transport"/>
</dbReference>
<reference evidence="10 11" key="1">
    <citation type="submission" date="2020-04" db="EMBL/GenBank/DDBJ databases">
        <authorList>
            <person name="Zheng R.K."/>
            <person name="Sun C.M."/>
        </authorList>
    </citation>
    <scope>NUCLEOTIDE SEQUENCE [LARGE SCALE GENOMIC DNA]</scope>
    <source>
        <strain evidence="11">zrk29</strain>
    </source>
</reference>
<evidence type="ECO:0000256" key="8">
    <source>
        <dbReference type="RuleBase" id="RU363032"/>
    </source>
</evidence>
<dbReference type="Proteomes" id="UP000512167">
    <property type="component" value="Chromosome"/>
</dbReference>
<dbReference type="CDD" id="cd06261">
    <property type="entry name" value="TM_PBP2"/>
    <property type="match status" value="1"/>
</dbReference>
<evidence type="ECO:0000256" key="7">
    <source>
        <dbReference type="ARBA" id="ARBA00023136"/>
    </source>
</evidence>
<evidence type="ECO:0000256" key="2">
    <source>
        <dbReference type="ARBA" id="ARBA00007069"/>
    </source>
</evidence>
<protein>
    <submittedName>
        <fullName evidence="10">ABC transporter permease</fullName>
    </submittedName>
</protein>
<evidence type="ECO:0000313" key="10">
    <source>
        <dbReference type="EMBL" id="QLY40806.1"/>
    </source>
</evidence>
<dbReference type="KEGG" id="tbk:HF295_08040"/>
<feature type="transmembrane region" description="Helical" evidence="8">
    <location>
        <begin position="63"/>
        <end position="87"/>
    </location>
</feature>
<keyword evidence="6 8" id="KW-1133">Transmembrane helix</keyword>
<evidence type="ECO:0000256" key="5">
    <source>
        <dbReference type="ARBA" id="ARBA00022692"/>
    </source>
</evidence>
<feature type="transmembrane region" description="Helical" evidence="8">
    <location>
        <begin position="12"/>
        <end position="34"/>
    </location>
</feature>
<feature type="transmembrane region" description="Helical" evidence="8">
    <location>
        <begin position="236"/>
        <end position="257"/>
    </location>
</feature>
<dbReference type="InterPro" id="IPR000515">
    <property type="entry name" value="MetI-like"/>
</dbReference>
<dbReference type="Gene3D" id="1.10.3720.10">
    <property type="entry name" value="MetI-like"/>
    <property type="match status" value="1"/>
</dbReference>
<name>A0A7L6N3F9_9MOLU</name>
<comment type="subcellular location">
    <subcellularLocation>
        <location evidence="1 8">Cell membrane</location>
        <topology evidence="1 8">Multi-pass membrane protein</topology>
    </subcellularLocation>
</comment>
<evidence type="ECO:0000256" key="6">
    <source>
        <dbReference type="ARBA" id="ARBA00022989"/>
    </source>
</evidence>
<evidence type="ECO:0000256" key="4">
    <source>
        <dbReference type="ARBA" id="ARBA00022475"/>
    </source>
</evidence>
<proteinExistence type="inferred from homology"/>
<dbReference type="AlphaFoldDB" id="A0A7L6N3F9"/>
<evidence type="ECO:0000259" key="9">
    <source>
        <dbReference type="PROSITE" id="PS50928"/>
    </source>
</evidence>
<evidence type="ECO:0000256" key="3">
    <source>
        <dbReference type="ARBA" id="ARBA00022448"/>
    </source>
</evidence>
<feature type="transmembrane region" description="Helical" evidence="8">
    <location>
        <begin position="176"/>
        <end position="201"/>
    </location>
</feature>
<dbReference type="PANTHER" id="PTHR43848">
    <property type="entry name" value="PUTRESCINE TRANSPORT SYSTEM PERMEASE PROTEIN POTI"/>
    <property type="match status" value="1"/>
</dbReference>
<feature type="transmembrane region" description="Helical" evidence="8">
    <location>
        <begin position="108"/>
        <end position="130"/>
    </location>
</feature>
<dbReference type="RefSeq" id="WP_312031655.1">
    <property type="nucleotide sequence ID" value="NZ_CP051151.1"/>
</dbReference>
<feature type="domain" description="ABC transmembrane type-1" evidence="9">
    <location>
        <begin position="64"/>
        <end position="253"/>
    </location>
</feature>